<comment type="caution">
    <text evidence="1">The sequence shown here is derived from an EMBL/GenBank/DDBJ whole genome shotgun (WGS) entry which is preliminary data.</text>
</comment>
<evidence type="ECO:0000313" key="2">
    <source>
        <dbReference type="Proteomes" id="UP000215145"/>
    </source>
</evidence>
<gene>
    <name evidence="1" type="ORF">CGZ75_02060</name>
</gene>
<sequence>MINTWLLLAVFLILAVFIFVWLGRKKTEVEPAARHLKYDFDEMILFVRKALEDMLSTSLYDGGVSAEEYSRRKARRRELQKALRSCMHGDLPAKRYVKLYIRDLLVQTYGLNESNVDKAMPFSHPTRLSPQDCFDILLHSYQKKHGADAFNHLVSYYGLDQLTELEDGTKGYRITAAQIRDIYVSELPRLNLQDKIEIIVQRVYQTYKGLGVIDELRDQNIDGINGGTSGMPPDIVHAMDPRNLANQARTMPQAHNAVWIFYRGKSVQLEFLGFGSDHELKRVCQNIYGFGNPGQLNESRGYIINDMADGSRVVVVRPKMAESWAFFVRKFNDSLVELDQQITDGNARLAIDMLIYLILGHQITAITGRQGSGKTTLLKALIRYIDAKNIRIQESAFEIWARKLYPNKNILSFRETPTVSGQDGLDVQKKTDGAVNIVGEAATHEVVSYVIQAAQVASEYTLFTHHGKTLPSLINALRNSLVASGAFSNEKMAESQVVEVLGFNVNLVLRSGKRYIERITEIIPINSQYEYARSYKEHENLPDKLDAFMDTMTDYFGRVTDKRSYEYRDILVWEDGEYIAKHPISPQKFEEMMKHMDEEDAERFRLFIQEHWSDAA</sequence>
<dbReference type="OrthoDB" id="1981678at2"/>
<accession>A0A229P0T4</accession>
<evidence type="ECO:0000313" key="1">
    <source>
        <dbReference type="EMBL" id="OXM15545.1"/>
    </source>
</evidence>
<dbReference type="InterPro" id="IPR027417">
    <property type="entry name" value="P-loop_NTPase"/>
</dbReference>
<protein>
    <submittedName>
        <fullName evidence="1">Pilus assembly protein CpaF</fullName>
    </submittedName>
</protein>
<keyword evidence="2" id="KW-1185">Reference proteome</keyword>
<proteinExistence type="predicted"/>
<organism evidence="1 2">
    <name type="scientific">Paenibacillus herberti</name>
    <dbReference type="NCBI Taxonomy" id="1619309"/>
    <lineage>
        <taxon>Bacteria</taxon>
        <taxon>Bacillati</taxon>
        <taxon>Bacillota</taxon>
        <taxon>Bacilli</taxon>
        <taxon>Bacillales</taxon>
        <taxon>Paenibacillaceae</taxon>
        <taxon>Paenibacillus</taxon>
    </lineage>
</organism>
<dbReference type="AlphaFoldDB" id="A0A229P0T4"/>
<dbReference type="RefSeq" id="WP_089522641.1">
    <property type="nucleotide sequence ID" value="NZ_NMUQ01000001.1"/>
</dbReference>
<reference evidence="1 2" key="1">
    <citation type="submission" date="2017-07" db="EMBL/GenBank/DDBJ databases">
        <title>Paenibacillus herberti R33 genome sequencing and assembly.</title>
        <authorList>
            <person name="Su W."/>
        </authorList>
    </citation>
    <scope>NUCLEOTIDE SEQUENCE [LARGE SCALE GENOMIC DNA]</scope>
    <source>
        <strain evidence="1 2">R33</strain>
    </source>
</reference>
<dbReference type="SUPFAM" id="SSF52540">
    <property type="entry name" value="P-loop containing nucleoside triphosphate hydrolases"/>
    <property type="match status" value="1"/>
</dbReference>
<name>A0A229P0T4_9BACL</name>
<dbReference type="Proteomes" id="UP000215145">
    <property type="component" value="Unassembled WGS sequence"/>
</dbReference>
<dbReference type="Gene3D" id="3.40.50.300">
    <property type="entry name" value="P-loop containing nucleotide triphosphate hydrolases"/>
    <property type="match status" value="1"/>
</dbReference>
<dbReference type="EMBL" id="NMUQ01000001">
    <property type="protein sequence ID" value="OXM15545.1"/>
    <property type="molecule type" value="Genomic_DNA"/>
</dbReference>